<dbReference type="OrthoDB" id="441771at2759"/>
<keyword evidence="4" id="KW-0698">rRNA processing</keyword>
<evidence type="ECO:0000256" key="6">
    <source>
        <dbReference type="ARBA" id="ARBA00024695"/>
    </source>
</evidence>
<proteinExistence type="inferred from homology"/>
<keyword evidence="5" id="KW-0539">Nucleus</keyword>
<feature type="compositionally biased region" description="Basic and acidic residues" evidence="8">
    <location>
        <begin position="317"/>
        <end position="352"/>
    </location>
</feature>
<comment type="similarity">
    <text evidence="2">Belongs to the NOP14 family.</text>
</comment>
<evidence type="ECO:0000256" key="7">
    <source>
        <dbReference type="SAM" id="Coils"/>
    </source>
</evidence>
<feature type="region of interest" description="Disordered" evidence="8">
    <location>
        <begin position="93"/>
        <end position="115"/>
    </location>
</feature>
<name>A0A8H7BTH1_9FUNG</name>
<feature type="compositionally biased region" description="Basic and acidic residues" evidence="8">
    <location>
        <begin position="1"/>
        <end position="10"/>
    </location>
</feature>
<feature type="compositionally biased region" description="Basic and acidic residues" evidence="8">
    <location>
        <begin position="291"/>
        <end position="306"/>
    </location>
</feature>
<feature type="compositionally biased region" description="Basic residues" evidence="8">
    <location>
        <begin position="38"/>
        <end position="47"/>
    </location>
</feature>
<dbReference type="GO" id="GO:0030490">
    <property type="term" value="P:maturation of SSU-rRNA"/>
    <property type="evidence" value="ECO:0007669"/>
    <property type="project" value="TreeGrafter"/>
</dbReference>
<evidence type="ECO:0000256" key="4">
    <source>
        <dbReference type="ARBA" id="ARBA00022552"/>
    </source>
</evidence>
<feature type="region of interest" description="Disordered" evidence="8">
    <location>
        <begin position="1"/>
        <end position="59"/>
    </location>
</feature>
<feature type="compositionally biased region" description="Basic and acidic residues" evidence="8">
    <location>
        <begin position="48"/>
        <end position="59"/>
    </location>
</feature>
<dbReference type="GO" id="GO:0032040">
    <property type="term" value="C:small-subunit processome"/>
    <property type="evidence" value="ECO:0007669"/>
    <property type="project" value="InterPro"/>
</dbReference>
<keyword evidence="10" id="KW-1185">Reference proteome</keyword>
<dbReference type="PANTHER" id="PTHR23183:SF0">
    <property type="entry name" value="NUCLEOLAR PROTEIN 14"/>
    <property type="match status" value="1"/>
</dbReference>
<dbReference type="Pfam" id="PF04147">
    <property type="entry name" value="Nop14"/>
    <property type="match status" value="1"/>
</dbReference>
<feature type="compositionally biased region" description="Basic and acidic residues" evidence="8">
    <location>
        <begin position="223"/>
        <end position="232"/>
    </location>
</feature>
<organism evidence="9 10">
    <name type="scientific">Apophysomyces ossiformis</name>
    <dbReference type="NCBI Taxonomy" id="679940"/>
    <lineage>
        <taxon>Eukaryota</taxon>
        <taxon>Fungi</taxon>
        <taxon>Fungi incertae sedis</taxon>
        <taxon>Mucoromycota</taxon>
        <taxon>Mucoromycotina</taxon>
        <taxon>Mucoromycetes</taxon>
        <taxon>Mucorales</taxon>
        <taxon>Mucorineae</taxon>
        <taxon>Mucoraceae</taxon>
        <taxon>Apophysomyces</taxon>
    </lineage>
</organism>
<dbReference type="GO" id="GO:0030692">
    <property type="term" value="C:Noc4p-Nop14p complex"/>
    <property type="evidence" value="ECO:0007669"/>
    <property type="project" value="TreeGrafter"/>
</dbReference>
<gene>
    <name evidence="9" type="primary">NOP14</name>
    <name evidence="9" type="ORF">EC973_003402</name>
</gene>
<reference evidence="9" key="1">
    <citation type="submission" date="2020-01" db="EMBL/GenBank/DDBJ databases">
        <title>Genome Sequencing of Three Apophysomyces-Like Fungal Strains Confirms a Novel Fungal Genus in the Mucoromycota with divergent Burkholderia-like Endosymbiotic Bacteria.</title>
        <authorList>
            <person name="Stajich J.E."/>
            <person name="Macias A.M."/>
            <person name="Carter-House D."/>
            <person name="Lovett B."/>
            <person name="Kasson L.R."/>
            <person name="Berry K."/>
            <person name="Grigoriev I."/>
            <person name="Chang Y."/>
            <person name="Spatafora J."/>
            <person name="Kasson M.T."/>
        </authorList>
    </citation>
    <scope>NUCLEOTIDE SEQUENCE</scope>
    <source>
        <strain evidence="9">NRRL A-21654</strain>
    </source>
</reference>
<feature type="region of interest" description="Disordered" evidence="8">
    <location>
        <begin position="267"/>
        <end position="493"/>
    </location>
</feature>
<feature type="coiled-coil region" evidence="7">
    <location>
        <begin position="882"/>
        <end position="931"/>
    </location>
</feature>
<dbReference type="Proteomes" id="UP000605846">
    <property type="component" value="Unassembled WGS sequence"/>
</dbReference>
<comment type="subcellular location">
    <subcellularLocation>
        <location evidence="1">Nucleus</location>
        <location evidence="1">Nucleolus</location>
    </subcellularLocation>
</comment>
<keyword evidence="3" id="KW-0690">Ribosome biogenesis</keyword>
<protein>
    <submittedName>
        <fullName evidence="9">Nucleolar complex protein 14</fullName>
    </submittedName>
</protein>
<keyword evidence="7" id="KW-0175">Coiled coil</keyword>
<feature type="compositionally biased region" description="Acidic residues" evidence="8">
    <location>
        <begin position="384"/>
        <end position="398"/>
    </location>
</feature>
<evidence type="ECO:0000313" key="9">
    <source>
        <dbReference type="EMBL" id="KAF7729989.1"/>
    </source>
</evidence>
<dbReference type="AlphaFoldDB" id="A0A8H7BTH1"/>
<evidence type="ECO:0000256" key="5">
    <source>
        <dbReference type="ARBA" id="ARBA00023242"/>
    </source>
</evidence>
<evidence type="ECO:0000313" key="10">
    <source>
        <dbReference type="Proteomes" id="UP000605846"/>
    </source>
</evidence>
<sequence>MVATMKKEQPKASGGSALKRLKGSLRAAGVVGQQSKASRSKKDRKKGKPSEMGKNDVQEKLRLIRGEFNPFEMKVNRTKFDVIGRKVKGAAGKPTLSKQVGEENRKKTLLTEMRNKSKTGGIIDKRFGENNPYLTPEEKMLERFTKEKQRNARAATSLFNLDDDELDLTHYGQSLSTMDDFDDAGLGLSDEEDDKGQLDRSIVSKMHFGGFEDSNQAAEEEGDRPKSRNEIMKEIIAKSKMYKYERQQAKQEDEAIRQDLDDELKEIRHLLDTKPTKRKPLPSQSAMFAKSESDNAKEEEKEKEKEKEDDEYGSYDKMLRDLAFDRRAQATDRTKTEEEIALEEKEKLEKAERARKRRMEGLDSESEDEGKGHRKKRKSGPQADDLDDDYADEMEDEANALGKGLTLEDLQNAVMSGELDDDEEEDEEEEEEEEGDEEEEEEEEESDYEDLEDGDDEVPEFDEDEDDMNEFDTSGSIVKKTKSKTTKLPSTDEKREIPYTFECPSTHSEFLEILDGLNTEDVLVVTKRIRVLYHIKLSPDNKKKLGAFLGVLVDHMLYLASTVSPLPKEVVETLGKHVFELAQQVPMAAADTFLDKLKQMHKTMGQKLKHGSSAWPDVEDLTVLRSLGQVFSTSDLSHPVVTPATLFIGQALAQCRVQNEIDIGRGLFLTLIIHEYQTVSKRFVPEVLGFLQRLLVLLAPKSVFEDGVPGTFAMPTETAEVHIQDPQGDASKDIPSVALETLVTESLDDDEDSNEMRLSLFQGTLRMLEMYLQLYASTPALVEVFEPTLEVVTKALTVSWHPGVQTLLTTLSDRLERQIKFCKDKRGKTPLRMQQHRPIPIAQHLPKFEKGYSMDRHYDPDHERAQISKLQAQIKKEKKGALRELRKDNMFMAREKAKQQKTKDQEYNKMIKGVMSLLEGDQAEKNRLERERKK</sequence>
<comment type="caution">
    <text evidence="9">The sequence shown here is derived from an EMBL/GenBank/DDBJ whole genome shotgun (WGS) entry which is preliminary data.</text>
</comment>
<dbReference type="EMBL" id="JABAYA010000020">
    <property type="protein sequence ID" value="KAF7729989.1"/>
    <property type="molecule type" value="Genomic_DNA"/>
</dbReference>
<feature type="compositionally biased region" description="Acidic residues" evidence="8">
    <location>
        <begin position="418"/>
        <end position="470"/>
    </location>
</feature>
<accession>A0A8H7BTH1</accession>
<feature type="region of interest" description="Disordered" evidence="8">
    <location>
        <begin position="207"/>
        <end position="232"/>
    </location>
</feature>
<evidence type="ECO:0000256" key="8">
    <source>
        <dbReference type="SAM" id="MobiDB-lite"/>
    </source>
</evidence>
<evidence type="ECO:0000256" key="3">
    <source>
        <dbReference type="ARBA" id="ARBA00022517"/>
    </source>
</evidence>
<dbReference type="InterPro" id="IPR007276">
    <property type="entry name" value="Nop14"/>
</dbReference>
<evidence type="ECO:0000256" key="1">
    <source>
        <dbReference type="ARBA" id="ARBA00004604"/>
    </source>
</evidence>
<comment type="function">
    <text evidence="6">Involved in nucleolar processing of pre-18S ribosomal RNA. Has a role in the nuclear export of 40S pre-ribosomal subunit to the cytoplasm.</text>
</comment>
<evidence type="ECO:0000256" key="2">
    <source>
        <dbReference type="ARBA" id="ARBA00007466"/>
    </source>
</evidence>
<dbReference type="PANTHER" id="PTHR23183">
    <property type="entry name" value="NOP14"/>
    <property type="match status" value="1"/>
</dbReference>